<feature type="coiled-coil region" evidence="1">
    <location>
        <begin position="2275"/>
        <end position="2488"/>
    </location>
</feature>
<sequence length="2730" mass="305280">MDKSNSNKSRTDMLAAGRKKLQQYRKKKDGKGSKKGGKSEQDAKTEAAASAVDLADAKPPVSGGEESGSVNLADVKPQVSGDEGSGSEYARERVNPPSLHSMENSVAADIGESSSGSIPVPIVSETGEVKASLTGVVKLQLDGAEADEGGQRSNVCNEKGGDSSVQNKAENSADIDIDTVNKSSLEILEMASSEKKPHHVSVSTSVDSFAPSDLIDDSGKGDDAIEVKPIHGVDQVPDVGAMQEAEHASSENTDRSRAVEFQGDVTADIAGPDVSSYLHNETDISGSDSSFIEIEKQKAGENSDSCKPSPFEADGAAVTAEVMTEDMMVGSLNGQISKASLLSCTGPDDDSASKMISLADGSLVSLSQLAGVVHRLDEDEFSFLLAARKHASKEISSVGVQGSWFSDVLEPLQEQLYLTSFAKDLYQIIHEDIDHQHYQMVNDHSAATGLLNEVQVKNESLGLELQKCLSEIQLLNSEKGDLQNEFGFLKAEFVETSTRSDELQGKLAMSQKELGNALRDLADCRNLVATLQTENETMSRHLTLVTEERNKYADENAITIGNIDLITNEKLKLEEEKDSYLNEYKKLSTELADNKALAESLQLEKDSLKGILVSLTEEHDFSIHETEKLSTELIEYKVIAETLQQEISNLNNSLALIVEERKELIEEKDRALYDREKASADLAGCRSLMAVKQLELDEAINKQKEAALHLEQLTEENLLLTSTINIYKAKIEEYKMKKSSQSGDDQVIYPMIPQMEQASVDDGGDDSNIKSSLIPVQDRSLSYDSNAELSPLAQPNLDGYDESYGFVSVRGQLVQAGKVLHKLEKAIEEMHSQLDSLRRSSTKVGAPAVSKLIQAFESKSQTDDHEAEGIPLAEEQSHSDLYMLTKEQTGYLRTLLNEISVAAENAGELVKVEKKGKIVADSALKELKVQYDTLLGESYELGEAKIELSVLYEIIRQHVCNTEAKKDELLLSYDTLRQQNAIAKAENSELRNRLSSYESRINEMLGQLDELHQNSLEMNSSNYNQMEILHKEVSDKTLILEKKWDSVVSWLLNAVEKMDKHIQSSPSNHLTDTSDENDIGDRFVASVEGATRMIDNLKEKLDSAHSEFDLTCSSYRDLTVKFDNLHGQHELATGFLHKIYASLGELVSDSYGYVEKSEADVEVEKLVDPLNSIIEHLRKLLEERLLLKSLINEINSDLIDKTNKVEELNRRCFDGDAIMKLVKEVEEMVNLEGLEINLEDPASFVESLTYLLVQRYEEANGIAISCKEKLGVTELKFSELHAQVDHIIFTFVHCDNESVIYKESLKNAMEDLVMLRSQMLKKVTELEQSEQRVSSLREKLSIAVAKGKGLIVQRDGLKQSLAEKSGEFERCLQELQLKDAQLLEVETKLKAYSEAGERVEALESELSYIRNSATALRESFLLKDSVLHRIEEILEDLELPEHFHARDIIEKIDWLASAVAGNSLAPADWDQKSGAGEGPHMDAWKEEMPTHSNPENELTKKHDDLQSKFYALAEQNEMLEQSLMERNNLVQRWEEILDKINMPSQLRSMEPEDRIEWLGGALSEAVHRCESLQQKVDNVETLCGSLSTDLEESRKRTSSLEAALHSVTNEKEHLSTSLEILSRDNNIVSQKADMFEVEREKLQNEVAVLKDKLEILQVIEQRDHHVDCEIRRLQDLLSDVLQDYDSGGQNLGATSIEYLEQLLRKLVLKYTDLSAQEVVPVVTVDKHTSGIGSATLGEKTESTEDQQVATLSKQLEEVTGDLERVKEDIAIYAEKNRTLINELERLEAERGELRELLKQEEQKTASVREKLNMAVRKGKSVVQQRDSMKQTIDELTVNAERLRSELSTREVALSEYEQKLMNYRQMKEGAESKSLIMENQLAEAEHDRQDKIHTLSTICRALDEIDIDLGHNSVDPVNKIVQIGKICYGLQAATKSSEHDANKSKRAAELLLAELNEVQERNDGLQEELAKITNEVSKLSMEKNLAEAAKHDAQLQVENLYALLLEKGNNQISEFAALKPCVYQLRSSFSDFINLLGNAFSKDLELVHNLAATSKSYLKSSDNANLVSLGTGLGSAGIGQIVSGNEATSAHEESLIISSFGEREQDKFNNNTQGEIREFIEYNLQELIVEISGVKAKLYKHTSLLQEEAKVLSESVESFHKEMTSQHELCESVKREMFRLESIEKQKDAEMMVLRSDVSMLYEACKSSSAELKNWKAQQVAKGLVLQGQGFNYDLTTAGTEGELIGQTISTSGGSVSATADELLLTVKEIVSAQNKNVELSQMELKAEIANLQTELQEKNIQQDKVCFELVNQIKEAESTAMQYSKELQSANDHINDIERRIDVLERDRSSLQKTVEEEHNRFQQKVEELKYREAAYIDMQERIRSLTDAVASKEQEAEAIMQALDEVEAQMEVLKNKNEELETVLKQKNLDLVNAEASLGKTSKKLSATVRKFDELHHLSEDLLSEIEKLQSQLHDRDAEVSFLRQEVTRSTNDAIAASQMSKNRNTDEMQDLLSWLDSVVSHVLVHNRSSFDKEINPDHEYKERLQKQIMAIITDLEEQRAVMQSKDNLLRLERNKVEELMRKGESLEKDLREKESELTITRDVGNSGQGASEIVEAESVTNKWQLPGSSSVSQVRSLRKSNNDQVAISVDMEPDSSRDLENEDDDKAHGFKSLTTSKVVPRFTRPVTDLVDGLWVSCDRALMRQPALRLGVIIYWFILHALVATFAV</sequence>
<feature type="coiled-coil region" evidence="1">
    <location>
        <begin position="1319"/>
        <end position="1346"/>
    </location>
</feature>
<feature type="coiled-coil region" evidence="1">
    <location>
        <begin position="1625"/>
        <end position="1659"/>
    </location>
</feature>
<comment type="caution">
    <text evidence="4">The sequence shown here is derived from an EMBL/GenBank/DDBJ whole genome shotgun (WGS) entry which is preliminary data.</text>
</comment>
<evidence type="ECO:0000313" key="4">
    <source>
        <dbReference type="EMBL" id="KZN08019.1"/>
    </source>
</evidence>
<reference evidence="4" key="1">
    <citation type="journal article" date="2016" name="Nat. Genet.">
        <title>A high-quality carrot genome assembly provides new insights into carotenoid accumulation and asterid genome evolution.</title>
        <authorList>
            <person name="Iorizzo M."/>
            <person name="Ellison S."/>
            <person name="Senalik D."/>
            <person name="Zeng P."/>
            <person name="Satapoomin P."/>
            <person name="Huang J."/>
            <person name="Bowman M."/>
            <person name="Iovene M."/>
            <person name="Sanseverino W."/>
            <person name="Cavagnaro P."/>
            <person name="Yildiz M."/>
            <person name="Macko-Podgorni A."/>
            <person name="Moranska E."/>
            <person name="Grzebelus E."/>
            <person name="Grzebelus D."/>
            <person name="Ashrafi H."/>
            <person name="Zheng Z."/>
            <person name="Cheng S."/>
            <person name="Spooner D."/>
            <person name="Van Deynze A."/>
            <person name="Simon P."/>
        </authorList>
    </citation>
    <scope>NUCLEOTIDE SEQUENCE [LARGE SCALE GENOMIC DNA]</scope>
    <source>
        <tissue evidence="4">Leaf</tissue>
    </source>
</reference>
<keyword evidence="1" id="KW-0175">Coiled coil</keyword>
<dbReference type="STRING" id="79200.A0A166FPA0"/>
<feature type="coiled-coil region" evidence="1">
    <location>
        <begin position="1748"/>
        <end position="1887"/>
    </location>
</feature>
<feature type="coiled-coil region" evidence="1">
    <location>
        <begin position="2544"/>
        <end position="2599"/>
    </location>
</feature>
<dbReference type="SUPFAM" id="SSF57997">
    <property type="entry name" value="Tropomyosin"/>
    <property type="match status" value="1"/>
</dbReference>
<gene>
    <name evidence="4" type="ORF">DCAR_000688</name>
</gene>
<feature type="coiled-coil region" evidence="1">
    <location>
        <begin position="966"/>
        <end position="1014"/>
    </location>
</feature>
<dbReference type="OrthoDB" id="649641at2759"/>
<keyword evidence="3" id="KW-0472">Membrane</keyword>
<dbReference type="PANTHER" id="PTHR43939:SF50">
    <property type="entry name" value="NUCLEOPORIN"/>
    <property type="match status" value="1"/>
</dbReference>
<feature type="transmembrane region" description="Helical" evidence="3">
    <location>
        <begin position="2709"/>
        <end position="2729"/>
    </location>
</feature>
<dbReference type="KEGG" id="dcr:108200820"/>
<name>A0A166FPA0_DAUCS</name>
<keyword evidence="3" id="KW-0812">Transmembrane</keyword>
<dbReference type="PANTHER" id="PTHR43939">
    <property type="entry name" value="COILED-COIL DOMAIN-CONTAINING PROTEIN 158"/>
    <property type="match status" value="1"/>
</dbReference>
<evidence type="ECO:0000256" key="3">
    <source>
        <dbReference type="SAM" id="Phobius"/>
    </source>
</evidence>
<proteinExistence type="predicted"/>
<feature type="compositionally biased region" description="Basic and acidic residues" evidence="2">
    <location>
        <begin position="1"/>
        <end position="11"/>
    </location>
</feature>
<evidence type="ECO:0000256" key="2">
    <source>
        <dbReference type="SAM" id="MobiDB-lite"/>
    </source>
</evidence>
<organism evidence="4">
    <name type="scientific">Daucus carota subsp. sativus</name>
    <name type="common">Carrot</name>
    <dbReference type="NCBI Taxonomy" id="79200"/>
    <lineage>
        <taxon>Eukaryota</taxon>
        <taxon>Viridiplantae</taxon>
        <taxon>Streptophyta</taxon>
        <taxon>Embryophyta</taxon>
        <taxon>Tracheophyta</taxon>
        <taxon>Spermatophyta</taxon>
        <taxon>Magnoliopsida</taxon>
        <taxon>eudicotyledons</taxon>
        <taxon>Gunneridae</taxon>
        <taxon>Pentapetalae</taxon>
        <taxon>asterids</taxon>
        <taxon>campanulids</taxon>
        <taxon>Apiales</taxon>
        <taxon>Apiaceae</taxon>
        <taxon>Apioideae</taxon>
        <taxon>Scandiceae</taxon>
        <taxon>Daucinae</taxon>
        <taxon>Daucus</taxon>
        <taxon>Daucus sect. Daucus</taxon>
    </lineage>
</organism>
<accession>A0A166FPA0</accession>
<keyword evidence="3" id="KW-1133">Transmembrane helix</keyword>
<evidence type="ECO:0000256" key="1">
    <source>
        <dbReference type="SAM" id="Coils"/>
    </source>
</evidence>
<dbReference type="OMA" id="CRHELSD"/>
<feature type="region of interest" description="Disordered" evidence="2">
    <location>
        <begin position="1"/>
        <end position="119"/>
    </location>
</feature>
<dbReference type="EMBL" id="LNRQ01000001">
    <property type="protein sequence ID" value="KZN08019.1"/>
    <property type="molecule type" value="Genomic_DNA"/>
</dbReference>
<feature type="region of interest" description="Disordered" evidence="2">
    <location>
        <begin position="143"/>
        <end position="175"/>
    </location>
</feature>
<protein>
    <submittedName>
        <fullName evidence="4">Uncharacterized protein</fullName>
    </submittedName>
</protein>
<dbReference type="Gramene" id="KZN08019">
    <property type="protein sequence ID" value="KZN08019"/>
    <property type="gene ID" value="DCAR_000688"/>
</dbReference>
<feature type="region of interest" description="Disordered" evidence="2">
    <location>
        <begin position="2652"/>
        <end position="2671"/>
    </location>
</feature>
<feature type="coiled-coil region" evidence="1">
    <location>
        <begin position="1941"/>
        <end position="1989"/>
    </location>
</feature>
<feature type="coiled-coil region" evidence="1">
    <location>
        <begin position="563"/>
        <end position="667"/>
    </location>
</feature>
<feature type="compositionally biased region" description="Basic residues" evidence="2">
    <location>
        <begin position="17"/>
        <end position="36"/>
    </location>
</feature>